<dbReference type="EMBL" id="WNAJ01000031">
    <property type="protein sequence ID" value="MTR86889.1"/>
    <property type="molecule type" value="Genomic_DNA"/>
</dbReference>
<dbReference type="AlphaFoldDB" id="A0A3R6JHY9"/>
<dbReference type="EMBL" id="QSHO01000022">
    <property type="protein sequence ID" value="RHC13089.1"/>
    <property type="molecule type" value="Genomic_DNA"/>
</dbReference>
<evidence type="ECO:0000313" key="3">
    <source>
        <dbReference type="EMBL" id="RHC13089.1"/>
    </source>
</evidence>
<organism evidence="4 6">
    <name type="scientific">Roseburia intestinalis</name>
    <dbReference type="NCBI Taxonomy" id="166486"/>
    <lineage>
        <taxon>Bacteria</taxon>
        <taxon>Bacillati</taxon>
        <taxon>Bacillota</taxon>
        <taxon>Clostridia</taxon>
        <taxon>Lachnospirales</taxon>
        <taxon>Lachnospiraceae</taxon>
        <taxon>Roseburia</taxon>
    </lineage>
</organism>
<dbReference type="Proteomes" id="UP000478483">
    <property type="component" value="Unassembled WGS sequence"/>
</dbReference>
<accession>A0A3R6JHY9</accession>
<evidence type="ECO:0000313" key="8">
    <source>
        <dbReference type="Proteomes" id="UP000479531"/>
    </source>
</evidence>
<evidence type="ECO:0000313" key="7">
    <source>
        <dbReference type="Proteomes" id="UP000478483"/>
    </source>
</evidence>
<sequence>MKVHRKVRLYEKKLILLIFSLFVLLICSESYFYIMSKKYPEIKISQEQFYGKQNENLKDFKVEDGKIISLSGDPWVTW</sequence>
<dbReference type="Proteomes" id="UP000283513">
    <property type="component" value="Unassembled WGS sequence"/>
</dbReference>
<dbReference type="RefSeq" id="WP_015521680.1">
    <property type="nucleotide sequence ID" value="NZ_CP097279.1"/>
</dbReference>
<dbReference type="Proteomes" id="UP000479531">
    <property type="component" value="Unassembled WGS sequence"/>
</dbReference>
<protein>
    <submittedName>
        <fullName evidence="4">Uncharacterized protein</fullName>
    </submittedName>
</protein>
<evidence type="ECO:0000313" key="2">
    <source>
        <dbReference type="EMBL" id="MVQ47339.1"/>
    </source>
</evidence>
<dbReference type="EMBL" id="WGGT01000031">
    <property type="protein sequence ID" value="MVQ47339.1"/>
    <property type="molecule type" value="Genomic_DNA"/>
</dbReference>
<name>A0A3R6JHY9_9FIRM</name>
<comment type="caution">
    <text evidence="4">The sequence shown here is derived from an EMBL/GenBank/DDBJ whole genome shotgun (WGS) entry which is preliminary data.</text>
</comment>
<evidence type="ECO:0000313" key="4">
    <source>
        <dbReference type="EMBL" id="RHN09356.1"/>
    </source>
</evidence>
<evidence type="ECO:0000313" key="5">
    <source>
        <dbReference type="Proteomes" id="UP000283513"/>
    </source>
</evidence>
<dbReference type="Proteomes" id="UP000283586">
    <property type="component" value="Unassembled WGS sequence"/>
</dbReference>
<evidence type="ECO:0000313" key="1">
    <source>
        <dbReference type="EMBL" id="MTR86889.1"/>
    </source>
</evidence>
<reference evidence="2 8" key="3">
    <citation type="submission" date="2019-10" db="EMBL/GenBank/DDBJ databases">
        <title>Roseburia spp. ameliorate alcoholic fatty liver via restoration of gut barrier function.</title>
        <authorList>
            <person name="Seo B."/>
            <person name="Ko G."/>
        </authorList>
    </citation>
    <scope>NUCLEOTIDE SEQUENCE [LARGE SCALE GENOMIC DNA]</scope>
    <source>
        <strain evidence="2 8">SNUG30017</strain>
    </source>
</reference>
<evidence type="ECO:0000313" key="6">
    <source>
        <dbReference type="Proteomes" id="UP000283586"/>
    </source>
</evidence>
<reference evidence="5 6" key="1">
    <citation type="submission" date="2018-08" db="EMBL/GenBank/DDBJ databases">
        <title>A genome reference for cultivated species of the human gut microbiota.</title>
        <authorList>
            <person name="Zou Y."/>
            <person name="Xue W."/>
            <person name="Luo G."/>
        </authorList>
    </citation>
    <scope>NUCLEOTIDE SEQUENCE [LARGE SCALE GENOMIC DNA]</scope>
    <source>
        <strain evidence="4 6">AF31-21AC</strain>
        <strain evidence="3 5">AM37-1AC</strain>
    </source>
</reference>
<reference evidence="1 7" key="2">
    <citation type="journal article" date="2019" name="Nat. Med.">
        <title>A library of human gut bacterial isolates paired with longitudinal multiomics data enables mechanistic microbiome research.</title>
        <authorList>
            <person name="Poyet M."/>
            <person name="Groussin M."/>
            <person name="Gibbons S.M."/>
            <person name="Avila-Pacheco J."/>
            <person name="Jiang X."/>
            <person name="Kearney S.M."/>
            <person name="Perrotta A.R."/>
            <person name="Berdy B."/>
            <person name="Zhao S."/>
            <person name="Lieberman T.D."/>
            <person name="Swanson P.K."/>
            <person name="Smith M."/>
            <person name="Roesemann S."/>
            <person name="Alexander J.E."/>
            <person name="Rich S.A."/>
            <person name="Livny J."/>
            <person name="Vlamakis H."/>
            <person name="Clish C."/>
            <person name="Bullock K."/>
            <person name="Deik A."/>
            <person name="Scott J."/>
            <person name="Pierce K.A."/>
            <person name="Xavier R.J."/>
            <person name="Alm E.J."/>
        </authorList>
    </citation>
    <scope>NUCLEOTIDE SEQUENCE [LARGE SCALE GENOMIC DNA]</scope>
    <source>
        <strain evidence="1 7">BIOML-A1</strain>
    </source>
</reference>
<gene>
    <name evidence="3" type="ORF">DW856_17740</name>
    <name evidence="4" type="ORF">DWZ31_07935</name>
    <name evidence="2" type="ORF">GCK47_17045</name>
    <name evidence="1" type="ORF">GMD50_18005</name>
</gene>
<dbReference type="EMBL" id="QRQN01000007">
    <property type="protein sequence ID" value="RHN09356.1"/>
    <property type="molecule type" value="Genomic_DNA"/>
</dbReference>
<proteinExistence type="predicted"/>